<dbReference type="PANTHER" id="PTHR30386">
    <property type="entry name" value="MEMBRANE FUSION SUBUNIT OF EMRAB-TOLC MULTIDRUG EFFLUX PUMP"/>
    <property type="match status" value="1"/>
</dbReference>
<keyword evidence="6" id="KW-1185">Reference proteome</keyword>
<gene>
    <name evidence="5" type="ORF">L284_09630</name>
</gene>
<dbReference type="SUPFAM" id="SSF111369">
    <property type="entry name" value="HlyD-like secretion proteins"/>
    <property type="match status" value="2"/>
</dbReference>
<evidence type="ECO:0000259" key="3">
    <source>
        <dbReference type="Pfam" id="PF25917"/>
    </source>
</evidence>
<reference evidence="5 6" key="1">
    <citation type="journal article" date="2013" name="Genome Announc.">
        <title>Genome Sequence of Novosphingobium lindaniclasticum LE124T, Isolated from a Hexachlorocyclohexane Dumpsite.</title>
        <authorList>
            <person name="Saxena A."/>
            <person name="Nayyar N."/>
            <person name="Sangwan N."/>
            <person name="Kumari R."/>
            <person name="Khurana J.P."/>
            <person name="Lal R."/>
        </authorList>
    </citation>
    <scope>NUCLEOTIDE SEQUENCE [LARGE SCALE GENOMIC DNA]</scope>
    <source>
        <strain evidence="5 6">LE124</strain>
    </source>
</reference>
<dbReference type="InterPro" id="IPR050739">
    <property type="entry name" value="MFP"/>
</dbReference>
<evidence type="ECO:0000256" key="1">
    <source>
        <dbReference type="SAM" id="Coils"/>
    </source>
</evidence>
<feature type="coiled-coil region" evidence="1">
    <location>
        <begin position="189"/>
        <end position="237"/>
    </location>
</feature>
<evidence type="ECO:0000259" key="4">
    <source>
        <dbReference type="Pfam" id="PF25954"/>
    </source>
</evidence>
<feature type="transmembrane region" description="Helical" evidence="2">
    <location>
        <begin position="30"/>
        <end position="51"/>
    </location>
</feature>
<keyword evidence="1" id="KW-0175">Coiled coil</keyword>
<dbReference type="Gene3D" id="2.40.50.100">
    <property type="match status" value="1"/>
</dbReference>
<dbReference type="InterPro" id="IPR058792">
    <property type="entry name" value="Beta-barrel_RND_2"/>
</dbReference>
<dbReference type="InterPro" id="IPR058625">
    <property type="entry name" value="MdtA-like_BSH"/>
</dbReference>
<dbReference type="Pfam" id="PF25917">
    <property type="entry name" value="BSH_RND"/>
    <property type="match status" value="1"/>
</dbReference>
<feature type="domain" description="CusB-like beta-barrel" evidence="4">
    <location>
        <begin position="270"/>
        <end position="306"/>
    </location>
</feature>
<organism evidence="5 6">
    <name type="scientific">Novosphingobium lindaniclasticum LE124</name>
    <dbReference type="NCBI Taxonomy" id="1096930"/>
    <lineage>
        <taxon>Bacteria</taxon>
        <taxon>Pseudomonadati</taxon>
        <taxon>Pseudomonadota</taxon>
        <taxon>Alphaproteobacteria</taxon>
        <taxon>Sphingomonadales</taxon>
        <taxon>Sphingomonadaceae</taxon>
        <taxon>Novosphingobium</taxon>
    </lineage>
</organism>
<keyword evidence="2" id="KW-1133">Transmembrane helix</keyword>
<comment type="caution">
    <text evidence="5">The sequence shown here is derived from an EMBL/GenBank/DDBJ whole genome shotgun (WGS) entry which is preliminary data.</text>
</comment>
<dbReference type="EMBL" id="ATHL01000069">
    <property type="protein sequence ID" value="EQB16367.1"/>
    <property type="molecule type" value="Genomic_DNA"/>
</dbReference>
<dbReference type="GO" id="GO:0055085">
    <property type="term" value="P:transmembrane transport"/>
    <property type="evidence" value="ECO:0007669"/>
    <property type="project" value="InterPro"/>
</dbReference>
<proteinExistence type="predicted"/>
<dbReference type="AlphaFoldDB" id="T0HTF3"/>
<evidence type="ECO:0000256" key="2">
    <source>
        <dbReference type="SAM" id="Phobius"/>
    </source>
</evidence>
<keyword evidence="2" id="KW-0472">Membrane</keyword>
<accession>T0HTF3</accession>
<dbReference type="OrthoDB" id="9811754at2"/>
<sequence length="391" mass="41751">MKTLALAPKEKPEAPKQAPERETWLAHHRVGAAMTVAGSAFLLVAGIYAYGPQSIAFVSTDNAYVKGDVTFVSPQVPGYVTALRVENNDRVSPGQLLLEIDPTDYRAAVNDADAEVAQAEAALRQNAEQAGLQHAQVKVADAEVTSARAGAARSSADFARSNALVREGAVSRQLYETAEAENIRSRSGVTRTVAEADVARKQLDVLEAERLSGEARLQAARAKLARAEADMKRTRIVAPREGRVAARSVRLGEYVNTGTRLLAITPTRGLWVEANLRETQLGRIRPGDRVQMSVDAVPDATFCGVVEGAQGASGSEFAVIPPDNATGNFTKIVRRFTVRILLDSGQSALGRLATGMSVTPRIEVGSHVDGRSHAGLLSWLIGGTFKCATWS</sequence>
<dbReference type="Pfam" id="PF25954">
    <property type="entry name" value="Beta-barrel_RND_2"/>
    <property type="match status" value="1"/>
</dbReference>
<dbReference type="PATRIC" id="fig|1096930.3.peg.1912"/>
<dbReference type="PANTHER" id="PTHR30386:SF24">
    <property type="entry name" value="MULTIDRUG RESISTANCE EFFLUX PUMP"/>
    <property type="match status" value="1"/>
</dbReference>
<dbReference type="Proteomes" id="UP000015527">
    <property type="component" value="Unassembled WGS sequence"/>
</dbReference>
<keyword evidence="2" id="KW-0812">Transmembrane</keyword>
<dbReference type="eggNOG" id="COG1566">
    <property type="taxonomic scope" value="Bacteria"/>
</dbReference>
<dbReference type="RefSeq" id="WP_021233812.1">
    <property type="nucleotide sequence ID" value="NZ_ATHL01000069.1"/>
</dbReference>
<name>T0HTF3_9SPHN</name>
<evidence type="ECO:0000313" key="5">
    <source>
        <dbReference type="EMBL" id="EQB16367.1"/>
    </source>
</evidence>
<feature type="domain" description="Multidrug resistance protein MdtA-like barrel-sandwich hybrid" evidence="3">
    <location>
        <begin position="72"/>
        <end position="265"/>
    </location>
</feature>
<dbReference type="Gene3D" id="2.40.30.170">
    <property type="match status" value="1"/>
</dbReference>
<dbReference type="Gene3D" id="1.10.287.470">
    <property type="entry name" value="Helix hairpin bin"/>
    <property type="match status" value="2"/>
</dbReference>
<protein>
    <submittedName>
        <fullName evidence="5">Uncharacterized protein</fullName>
    </submittedName>
</protein>
<evidence type="ECO:0000313" key="6">
    <source>
        <dbReference type="Proteomes" id="UP000015527"/>
    </source>
</evidence>